<dbReference type="SUPFAM" id="SSF53098">
    <property type="entry name" value="Ribonuclease H-like"/>
    <property type="match status" value="1"/>
</dbReference>
<dbReference type="PANTHER" id="PTHR42648:SF11">
    <property type="entry name" value="TRANSPOSON TY4-P GAG-POL POLYPROTEIN"/>
    <property type="match status" value="1"/>
</dbReference>
<evidence type="ECO:0000256" key="1">
    <source>
        <dbReference type="ARBA" id="ARBA00002180"/>
    </source>
</evidence>
<keyword evidence="11" id="KW-0229">DNA integration</keyword>
<evidence type="ECO:0000313" key="19">
    <source>
        <dbReference type="EMBL" id="GJT62916.1"/>
    </source>
</evidence>
<dbReference type="InterPro" id="IPR012337">
    <property type="entry name" value="RNaseH-like_sf"/>
</dbReference>
<dbReference type="Pfam" id="PF22936">
    <property type="entry name" value="Pol_BBD"/>
    <property type="match status" value="1"/>
</dbReference>
<keyword evidence="9" id="KW-0067">ATP-binding</keyword>
<evidence type="ECO:0000256" key="5">
    <source>
        <dbReference type="ARBA" id="ARBA00022723"/>
    </source>
</evidence>
<feature type="coiled-coil region" evidence="16">
    <location>
        <begin position="226"/>
        <end position="297"/>
    </location>
</feature>
<evidence type="ECO:0000256" key="16">
    <source>
        <dbReference type="SAM" id="Coils"/>
    </source>
</evidence>
<feature type="compositionally biased region" description="Basic and acidic residues" evidence="17">
    <location>
        <begin position="610"/>
        <end position="622"/>
    </location>
</feature>
<evidence type="ECO:0000256" key="12">
    <source>
        <dbReference type="ARBA" id="ARBA00022918"/>
    </source>
</evidence>
<evidence type="ECO:0000256" key="11">
    <source>
        <dbReference type="ARBA" id="ARBA00022908"/>
    </source>
</evidence>
<reference evidence="19" key="1">
    <citation type="journal article" date="2022" name="Int. J. Mol. Sci.">
        <title>Draft Genome of Tanacetum Coccineum: Genomic Comparison of Closely Related Tanacetum-Family Plants.</title>
        <authorList>
            <person name="Yamashiro T."/>
            <person name="Shiraishi A."/>
            <person name="Nakayama K."/>
            <person name="Satake H."/>
        </authorList>
    </citation>
    <scope>NUCLEOTIDE SEQUENCE</scope>
</reference>
<reference evidence="19" key="2">
    <citation type="submission" date="2022-01" db="EMBL/GenBank/DDBJ databases">
        <authorList>
            <person name="Yamashiro T."/>
            <person name="Shiraishi A."/>
            <person name="Satake H."/>
            <person name="Nakayama K."/>
        </authorList>
    </citation>
    <scope>NUCLEOTIDE SEQUENCE</scope>
</reference>
<dbReference type="EMBL" id="BQNB010017416">
    <property type="protein sequence ID" value="GJT62916.1"/>
    <property type="molecule type" value="Genomic_DNA"/>
</dbReference>
<dbReference type="InterPro" id="IPR025724">
    <property type="entry name" value="GAG-pre-integrase_dom"/>
</dbReference>
<evidence type="ECO:0000256" key="14">
    <source>
        <dbReference type="ARBA" id="ARBA00023113"/>
    </source>
</evidence>
<evidence type="ECO:0000256" key="8">
    <source>
        <dbReference type="ARBA" id="ARBA00022801"/>
    </source>
</evidence>
<evidence type="ECO:0000256" key="4">
    <source>
        <dbReference type="ARBA" id="ARBA00022722"/>
    </source>
</evidence>
<dbReference type="PANTHER" id="PTHR42648">
    <property type="entry name" value="TRANSPOSASE, PUTATIVE-RELATED"/>
    <property type="match status" value="1"/>
</dbReference>
<evidence type="ECO:0000256" key="15">
    <source>
        <dbReference type="ARBA" id="ARBA00023172"/>
    </source>
</evidence>
<keyword evidence="13" id="KW-0239">DNA-directed DNA polymerase</keyword>
<evidence type="ECO:0000259" key="18">
    <source>
        <dbReference type="PROSITE" id="PS50994"/>
    </source>
</evidence>
<keyword evidence="13" id="KW-0548">Nucleotidyltransferase</keyword>
<feature type="region of interest" description="Disordered" evidence="17">
    <location>
        <begin position="560"/>
        <end position="622"/>
    </location>
</feature>
<evidence type="ECO:0000256" key="10">
    <source>
        <dbReference type="ARBA" id="ARBA00022842"/>
    </source>
</evidence>
<keyword evidence="7" id="KW-0255">Endonuclease</keyword>
<name>A0ABQ5FHP0_9ASTR</name>
<evidence type="ECO:0000256" key="2">
    <source>
        <dbReference type="ARBA" id="ARBA00022612"/>
    </source>
</evidence>
<dbReference type="PROSITE" id="PS50994">
    <property type="entry name" value="INTEGRASE"/>
    <property type="match status" value="1"/>
</dbReference>
<keyword evidence="8" id="KW-0378">Hydrolase</keyword>
<keyword evidence="5" id="KW-0479">Metal-binding</keyword>
<keyword evidence="16" id="KW-0175">Coiled coil</keyword>
<accession>A0ABQ5FHP0</accession>
<dbReference type="InterPro" id="IPR054722">
    <property type="entry name" value="PolX-like_BBD"/>
</dbReference>
<evidence type="ECO:0000256" key="7">
    <source>
        <dbReference type="ARBA" id="ARBA00022759"/>
    </source>
</evidence>
<dbReference type="Proteomes" id="UP001151760">
    <property type="component" value="Unassembled WGS sequence"/>
</dbReference>
<comment type="function">
    <text evidence="1">The aspartyl protease (PR) mediates the proteolytic cleavages of the Gag and Gag-Pol polyproteins after assembly of the VLP.</text>
</comment>
<comment type="caution">
    <text evidence="19">The sequence shown here is derived from an EMBL/GenBank/DDBJ whole genome shotgun (WGS) entry which is preliminary data.</text>
</comment>
<keyword evidence="6" id="KW-0547">Nucleotide-binding</keyword>
<evidence type="ECO:0000313" key="20">
    <source>
        <dbReference type="Proteomes" id="UP001151760"/>
    </source>
</evidence>
<keyword evidence="10" id="KW-0460">Magnesium</keyword>
<dbReference type="InterPro" id="IPR039537">
    <property type="entry name" value="Retrotran_Ty1/copia-like"/>
</dbReference>
<feature type="domain" description="Integrase catalytic" evidence="18">
    <location>
        <begin position="845"/>
        <end position="956"/>
    </location>
</feature>
<keyword evidence="4" id="KW-0540">Nuclease</keyword>
<keyword evidence="14" id="KW-0917">Virion maturation</keyword>
<dbReference type="Pfam" id="PF00665">
    <property type="entry name" value="rve"/>
    <property type="match status" value="1"/>
</dbReference>
<keyword evidence="3" id="KW-0645">Protease</keyword>
<gene>
    <name evidence="19" type="ORF">Tco_1006449</name>
</gene>
<keyword evidence="12" id="KW-0695">RNA-directed DNA polymerase</keyword>
<dbReference type="Pfam" id="PF13976">
    <property type="entry name" value="gag_pre-integrs"/>
    <property type="match status" value="1"/>
</dbReference>
<organism evidence="19 20">
    <name type="scientific">Tanacetum coccineum</name>
    <dbReference type="NCBI Taxonomy" id="301880"/>
    <lineage>
        <taxon>Eukaryota</taxon>
        <taxon>Viridiplantae</taxon>
        <taxon>Streptophyta</taxon>
        <taxon>Embryophyta</taxon>
        <taxon>Tracheophyta</taxon>
        <taxon>Spermatophyta</taxon>
        <taxon>Magnoliopsida</taxon>
        <taxon>eudicotyledons</taxon>
        <taxon>Gunneridae</taxon>
        <taxon>Pentapetalae</taxon>
        <taxon>asterids</taxon>
        <taxon>campanulids</taxon>
        <taxon>Asterales</taxon>
        <taxon>Asteraceae</taxon>
        <taxon>Asteroideae</taxon>
        <taxon>Anthemideae</taxon>
        <taxon>Anthemidinae</taxon>
        <taxon>Tanacetum</taxon>
    </lineage>
</organism>
<proteinExistence type="predicted"/>
<keyword evidence="13" id="KW-0808">Transferase</keyword>
<keyword evidence="15" id="KW-0233">DNA recombination</keyword>
<evidence type="ECO:0000256" key="9">
    <source>
        <dbReference type="ARBA" id="ARBA00022840"/>
    </source>
</evidence>
<sequence length="956" mass="108192">MQSLTHQHYSGLAVPMFKQGDDPIDAINKMMSFLSTVGRQNSYAAGTSRTRANTLGTGGNYSGQQRVVKCFNCQGEDPGIVKGPVTQLVITHNAAYQANDLDVYDSDCDKISTAKAVLMANLSSYGSDVLFEVPIFDNTNNDMLNQSVQGMPYSEPSHFVEHPENEIHSDSNIIPYYQYLIESQNATVQDTNSSTQQDALILSVFEQLSNQVTNYNKVNNDNLIANETLSAELERYKERVKLLEERQNVDLGTREKLIIDDIIQEKDAQFADFEKEINNLKQTLSEQSKEKELLTKTFNVFKSESKEKEAKNIDTEIALEKKVKELENIKAQQIRPMLYDGNVIAKETNVISIADSEETLMLEEESRSKMLLKQSDPMVLEKKVNTKPINYAELNRLSKDFGKRFVPQRELSDEQALHPITDQSASSPVKIEAPRELPKVSLVNTSLKKLKYHLGQFDNVVKKRITPNALTEGEWGFEHTKAVFQNEIIPFLKTLKDIFNVFDKDLLNEHTMEQAAILREVVEQAKSRNPLDSASYSSCMYVKLIQELLGYVRDTYPDIHKPRVNPSTSASGSKPSGNKKNDRISQTPSSNEKNKVEVQSRKVKSSLNKRNSDSKNVCNEHVKHPVKGVKNGNLLEKCLTLLDINGNPTGRTFTLVGNACPLTRITATNKVPLRVPIPLEVVAPKSVQNSKPKVVQIVLWYLDSGCSKHMTEDRSQLTNFVHKFLGTVKFGNDQVAKIMGYDLEVAFRKHTCFVRNLEGVDLLLGSRGTNLYSLSIGDMMASSPICLLSKATKIKSWLWHRRLSYLNFGAINHLARHGLVRSLPRLKFKKEHLCSACAIGKSKKQSHKPKSEDTNQEKLYLLHMDLCGPMRVASVNGKKYILVIVDDYSRFTWVKFLATKYEALDFIIKFLKMIQVRLNATVRNIRIDNGTEFVNQTLRDYYEQVGISHETSVMFY</sequence>
<evidence type="ECO:0000256" key="3">
    <source>
        <dbReference type="ARBA" id="ARBA00022670"/>
    </source>
</evidence>
<evidence type="ECO:0000256" key="13">
    <source>
        <dbReference type="ARBA" id="ARBA00022932"/>
    </source>
</evidence>
<evidence type="ECO:0000256" key="6">
    <source>
        <dbReference type="ARBA" id="ARBA00022741"/>
    </source>
</evidence>
<dbReference type="Gene3D" id="3.30.420.10">
    <property type="entry name" value="Ribonuclease H-like superfamily/Ribonuclease H"/>
    <property type="match status" value="1"/>
</dbReference>
<keyword evidence="2" id="KW-1188">Viral release from host cell</keyword>
<feature type="compositionally biased region" description="Polar residues" evidence="17">
    <location>
        <begin position="565"/>
        <end position="591"/>
    </location>
</feature>
<keyword evidence="20" id="KW-1185">Reference proteome</keyword>
<dbReference type="InterPro" id="IPR001584">
    <property type="entry name" value="Integrase_cat-core"/>
</dbReference>
<evidence type="ECO:0000256" key="17">
    <source>
        <dbReference type="SAM" id="MobiDB-lite"/>
    </source>
</evidence>
<dbReference type="InterPro" id="IPR036397">
    <property type="entry name" value="RNaseH_sf"/>
</dbReference>
<protein>
    <submittedName>
        <fullName evidence="19">Retrovirus-related pol polyprotein from transposon TNT 1-94</fullName>
    </submittedName>
</protein>